<evidence type="ECO:0000313" key="4">
    <source>
        <dbReference type="EMBL" id="KAG0322770.1"/>
    </source>
</evidence>
<evidence type="ECO:0000259" key="3">
    <source>
        <dbReference type="Pfam" id="PF20994"/>
    </source>
</evidence>
<name>A0A9P6RQ90_9FUNG</name>
<reference evidence="4" key="1">
    <citation type="journal article" date="2020" name="Fungal Divers.">
        <title>Resolving the Mortierellaceae phylogeny through synthesis of multi-gene phylogenetics and phylogenomics.</title>
        <authorList>
            <person name="Vandepol N."/>
            <person name="Liber J."/>
            <person name="Desiro A."/>
            <person name="Na H."/>
            <person name="Kennedy M."/>
            <person name="Barry K."/>
            <person name="Grigoriev I.V."/>
            <person name="Miller A.N."/>
            <person name="O'Donnell K."/>
            <person name="Stajich J.E."/>
            <person name="Bonito G."/>
        </authorList>
    </citation>
    <scope>NUCLEOTIDE SEQUENCE</scope>
    <source>
        <strain evidence="4">REB-010B</strain>
    </source>
</reference>
<dbReference type="Proteomes" id="UP000738325">
    <property type="component" value="Unassembled WGS sequence"/>
</dbReference>
<dbReference type="EMBL" id="JAAAIP010000202">
    <property type="protein sequence ID" value="KAG0322770.1"/>
    <property type="molecule type" value="Genomic_DNA"/>
</dbReference>
<sequence>MADELAQRFKDKALARKRGAGTHQTKFRGFTLEKKSETVRSTLVTAPASVDTEASTTIAIASTSSTDYSATLTNRISRNDDVVAGLAKKYQEKVLARKRGAGTYQPEFRGFSLKKTGNEVPPPPVPTARESSVASNGPSKAASSTALGAKSTRSSNRLSGDLPNFSIAWGKTATVPLSDSGQRNLGRTGRAAVDQRPVIEDTVDDIGVSVDDYDTYDPIPDPDPDAASLFEDVAPIFEESAPPTMPTSSNDFFKRKWRPTTTSTATTTAPAEAVMPSRRTGVASTKKRRLIQEEVDENEDPLRVQNQATEQLKSRNDGPKKKPVAVPLEIRGQNEKAQAKTIQSKNSTRNALPAKETTSTSGTTTKIRPPGIRPLQQTTLMQLMARPVKKTDTSVASLKGRLARDELDESDGELDKRLSRVAKAVAKSKGASDSEATKRTVQTILQIEEAPISEMEVIGQAVKEVVDEFIDDIEDQAMAKELLTMRSELETALLEQVDLLSDNMLLKASVKKANAMKKQLRVRLLETQRQRQKTREELKRVRANFEREERARRRLEGTHAFLTDLEALRDYVAGSDDEGEDAEDDDGADQEDEMKTGLQSLIAAVGARCGGSSITQGKDAGSGLLGALQEFNQLLATTEKSLLSMPLVNPSQQTTKSLSSSSSRRKAVFSDDDEDIDYDFDL</sequence>
<feature type="region of interest" description="Disordered" evidence="2">
    <location>
        <begin position="107"/>
        <end position="162"/>
    </location>
</feature>
<feature type="compositionally biased region" description="Polar residues" evidence="2">
    <location>
        <begin position="129"/>
        <end position="158"/>
    </location>
</feature>
<accession>A0A9P6RQ90</accession>
<gene>
    <name evidence="4" type="ORF">BGZ99_003158</name>
</gene>
<feature type="region of interest" description="Disordered" evidence="2">
    <location>
        <begin position="260"/>
        <end position="371"/>
    </location>
</feature>
<keyword evidence="5" id="KW-1185">Reference proteome</keyword>
<feature type="region of interest" description="Disordered" evidence="2">
    <location>
        <begin position="646"/>
        <end position="682"/>
    </location>
</feature>
<comment type="caution">
    <text evidence="4">The sequence shown here is derived from an EMBL/GenBank/DDBJ whole genome shotgun (WGS) entry which is preliminary data.</text>
</comment>
<feature type="coiled-coil region" evidence="1">
    <location>
        <begin position="510"/>
        <end position="558"/>
    </location>
</feature>
<dbReference type="OrthoDB" id="2396748at2759"/>
<feature type="compositionally biased region" description="Acidic residues" evidence="2">
    <location>
        <begin position="670"/>
        <end position="682"/>
    </location>
</feature>
<dbReference type="InterPro" id="IPR048743">
    <property type="entry name" value="AME1"/>
</dbReference>
<evidence type="ECO:0000256" key="1">
    <source>
        <dbReference type="SAM" id="Coils"/>
    </source>
</evidence>
<feature type="compositionally biased region" description="Low complexity" evidence="2">
    <location>
        <begin position="651"/>
        <end position="662"/>
    </location>
</feature>
<evidence type="ECO:0000256" key="2">
    <source>
        <dbReference type="SAM" id="MobiDB-lite"/>
    </source>
</evidence>
<feature type="compositionally biased region" description="Low complexity" evidence="2">
    <location>
        <begin position="260"/>
        <end position="273"/>
    </location>
</feature>
<evidence type="ECO:0000313" key="5">
    <source>
        <dbReference type="Proteomes" id="UP000738325"/>
    </source>
</evidence>
<feature type="domain" description="Inner kinetochore subunit AME1" evidence="3">
    <location>
        <begin position="453"/>
        <end position="636"/>
    </location>
</feature>
<organism evidence="4 5">
    <name type="scientific">Dissophora globulifera</name>
    <dbReference type="NCBI Taxonomy" id="979702"/>
    <lineage>
        <taxon>Eukaryota</taxon>
        <taxon>Fungi</taxon>
        <taxon>Fungi incertae sedis</taxon>
        <taxon>Mucoromycota</taxon>
        <taxon>Mortierellomycotina</taxon>
        <taxon>Mortierellomycetes</taxon>
        <taxon>Mortierellales</taxon>
        <taxon>Mortierellaceae</taxon>
        <taxon>Dissophora</taxon>
    </lineage>
</organism>
<dbReference type="Pfam" id="PF20994">
    <property type="entry name" value="CENPU"/>
    <property type="match status" value="1"/>
</dbReference>
<feature type="compositionally biased region" description="Polar residues" evidence="2">
    <location>
        <begin position="340"/>
        <end position="350"/>
    </location>
</feature>
<proteinExistence type="predicted"/>
<protein>
    <recommendedName>
        <fullName evidence="3">Inner kinetochore subunit AME1 domain-containing protein</fullName>
    </recommendedName>
</protein>
<keyword evidence="1" id="KW-0175">Coiled coil</keyword>
<dbReference type="AlphaFoldDB" id="A0A9P6RQ90"/>